<dbReference type="Proteomes" id="UP000318080">
    <property type="component" value="Unassembled WGS sequence"/>
</dbReference>
<feature type="transmembrane region" description="Helical" evidence="1">
    <location>
        <begin position="48"/>
        <end position="69"/>
    </location>
</feature>
<organism evidence="2 3">
    <name type="scientific">Corynebacterium phoceense</name>
    <dbReference type="NCBI Taxonomy" id="1686286"/>
    <lineage>
        <taxon>Bacteria</taxon>
        <taxon>Bacillati</taxon>
        <taxon>Actinomycetota</taxon>
        <taxon>Actinomycetes</taxon>
        <taxon>Mycobacteriales</taxon>
        <taxon>Corynebacteriaceae</taxon>
        <taxon>Corynebacterium</taxon>
    </lineage>
</organism>
<comment type="caution">
    <text evidence="2">The sequence shown here is derived from an EMBL/GenBank/DDBJ whole genome shotgun (WGS) entry which is preliminary data.</text>
</comment>
<evidence type="ECO:0000256" key="1">
    <source>
        <dbReference type="SAM" id="Phobius"/>
    </source>
</evidence>
<dbReference type="RefSeq" id="WP_066491671.1">
    <property type="nucleotide sequence ID" value="NZ_JADPQA010000011.1"/>
</dbReference>
<dbReference type="AlphaFoldDB" id="A0A540R728"/>
<keyword evidence="3" id="KW-1185">Reference proteome</keyword>
<keyword evidence="1" id="KW-0812">Transmembrane</keyword>
<sequence>MKMVFSAFQVLFFVFMALFLIGGVCIILTQTFGIVIGSGDVVSGVENWLAPVTYSCATLCAVCAFVLTYRPKPQSTKH</sequence>
<keyword evidence="1" id="KW-0472">Membrane</keyword>
<dbReference type="GeneID" id="79853712"/>
<name>A0A540R728_9CORY</name>
<evidence type="ECO:0000313" key="2">
    <source>
        <dbReference type="EMBL" id="TQE43550.1"/>
    </source>
</evidence>
<accession>A0A540R728</accession>
<protein>
    <submittedName>
        <fullName evidence="2">Uncharacterized protein</fullName>
    </submittedName>
</protein>
<proteinExistence type="predicted"/>
<gene>
    <name evidence="2" type="ORF">EJK80_05955</name>
</gene>
<keyword evidence="1" id="KW-1133">Transmembrane helix</keyword>
<evidence type="ECO:0000313" key="3">
    <source>
        <dbReference type="Proteomes" id="UP000318080"/>
    </source>
</evidence>
<feature type="transmembrane region" description="Helical" evidence="1">
    <location>
        <begin position="12"/>
        <end position="36"/>
    </location>
</feature>
<reference evidence="2 3" key="1">
    <citation type="submission" date="2019-06" db="EMBL/GenBank/DDBJ databases">
        <title>Draft genome of C. phoceense Strain 272.</title>
        <authorList>
            <person name="Pacheco L.G.C."/>
            <person name="Barberis C.M."/>
            <person name="Almuzara M.N."/>
            <person name="Traglia G.M."/>
            <person name="Santos C.S."/>
            <person name="Rocha D.J.P.G."/>
            <person name="Aguiar E.R.G.R."/>
            <person name="Vay C.A."/>
        </authorList>
    </citation>
    <scope>NUCLEOTIDE SEQUENCE [LARGE SCALE GENOMIC DNA]</scope>
    <source>
        <strain evidence="2 3">272</strain>
    </source>
</reference>
<dbReference type="EMBL" id="VHIR01000007">
    <property type="protein sequence ID" value="TQE43550.1"/>
    <property type="molecule type" value="Genomic_DNA"/>
</dbReference>
<dbReference type="STRING" id="1686286.GCA_900092335_02586"/>